<feature type="region of interest" description="Disordered" evidence="1">
    <location>
        <begin position="1"/>
        <end position="134"/>
    </location>
</feature>
<evidence type="ECO:0000256" key="1">
    <source>
        <dbReference type="SAM" id="MobiDB-lite"/>
    </source>
</evidence>
<name>A0ABP0DNT4_9PEZI</name>
<comment type="caution">
    <text evidence="3">The sequence shown here is derived from an EMBL/GenBank/DDBJ whole genome shotgun (WGS) entry which is preliminary data.</text>
</comment>
<dbReference type="InterPro" id="IPR053029">
    <property type="entry name" value="RNA_pol_I-specific_init_factor"/>
</dbReference>
<dbReference type="Proteomes" id="UP001642502">
    <property type="component" value="Unassembled WGS sequence"/>
</dbReference>
<gene>
    <name evidence="3" type="ORF">SEPCBS119000_003835</name>
</gene>
<protein>
    <recommendedName>
        <fullName evidence="2">Extracellular mutant protein 11 C-terminal domain-containing protein</fullName>
    </recommendedName>
</protein>
<feature type="compositionally biased region" description="Polar residues" evidence="1">
    <location>
        <begin position="34"/>
        <end position="46"/>
    </location>
</feature>
<feature type="compositionally biased region" description="Low complexity" evidence="1">
    <location>
        <begin position="107"/>
        <end position="117"/>
    </location>
</feature>
<feature type="domain" description="Extracellular mutant protein 11 C-terminal" evidence="2">
    <location>
        <begin position="404"/>
        <end position="535"/>
    </location>
</feature>
<proteinExistence type="predicted"/>
<organism evidence="3 4">
    <name type="scientific">Sporothrix epigloea</name>
    <dbReference type="NCBI Taxonomy" id="1892477"/>
    <lineage>
        <taxon>Eukaryota</taxon>
        <taxon>Fungi</taxon>
        <taxon>Dikarya</taxon>
        <taxon>Ascomycota</taxon>
        <taxon>Pezizomycotina</taxon>
        <taxon>Sordariomycetes</taxon>
        <taxon>Sordariomycetidae</taxon>
        <taxon>Ophiostomatales</taxon>
        <taxon>Ophiostomataceae</taxon>
        <taxon>Sporothrix</taxon>
    </lineage>
</organism>
<dbReference type="PANTHER" id="PTHR28244:SF1">
    <property type="entry name" value="RNA POLYMERASE I-SPECIFIC TRANSCRIPTION INITIATION FACTOR RRN11"/>
    <property type="match status" value="1"/>
</dbReference>
<feature type="compositionally biased region" description="Basic and acidic residues" evidence="1">
    <location>
        <begin position="337"/>
        <end position="354"/>
    </location>
</feature>
<accession>A0ABP0DNT4</accession>
<feature type="compositionally biased region" description="Polar residues" evidence="1">
    <location>
        <begin position="76"/>
        <end position="92"/>
    </location>
</feature>
<feature type="region of interest" description="Disordered" evidence="1">
    <location>
        <begin position="152"/>
        <end position="222"/>
    </location>
</feature>
<feature type="region of interest" description="Disordered" evidence="1">
    <location>
        <begin position="246"/>
        <end position="401"/>
    </location>
</feature>
<sequence>MLRYMQNSEPKDDRTNGISNNAGINADQGDSPKLPSQSGIYQQPTHMMSEPLPLSARQQLAEAARIPVPTPIRGKTPSNQINGSMIALSSSPKKTDRRQEQRELHFQSQPQRQPLQQTKSDPSDNRPPQHATELQQQIWEESSINSMFAESDITTTQQPPRQAVNPDRHGSPFVRQRAQNYYGPTKSSEMGNGEPAAARVSGDWGVTKMPPENITDNTVGRTDNLYMGRNHTGSLYRHVPVLDRSQHAPREAREATHRPSFERQFIEPFKDIRAASPERRTHQRSKSILTSDRPVLAGGSIGPDRSLGYQQAVLSDDIDEPLGRTPSRPDADEDSDFDSHFDEAANQRTPRQDDLPSPNSELRRPQTAVPQKRVLERNSLPHVGGGGGGRRGKQQDRKRRYSLDYDDSLLHSMSYSELRDEPFDHDPARIVGRAPAVPAKLSVEDRLMHFQSKDADSQQQFFKEMPVHEWDECGDWFLAQFAELSNRIREKRQTRRRRMAEFEAEISEREKTVRLKAESIERTLGDLRHEGEGMMRGKVVDL</sequence>
<feature type="compositionally biased region" description="Basic and acidic residues" evidence="1">
    <location>
        <begin position="246"/>
        <end position="280"/>
    </location>
</feature>
<evidence type="ECO:0000313" key="3">
    <source>
        <dbReference type="EMBL" id="CAK7269949.1"/>
    </source>
</evidence>
<evidence type="ECO:0000313" key="4">
    <source>
        <dbReference type="Proteomes" id="UP001642502"/>
    </source>
</evidence>
<dbReference type="Pfam" id="PF15463">
    <property type="entry name" value="ECM11"/>
    <property type="match status" value="1"/>
</dbReference>
<dbReference type="InterPro" id="IPR029178">
    <property type="entry name" value="Ecm11_C"/>
</dbReference>
<feature type="compositionally biased region" description="Basic and acidic residues" evidence="1">
    <location>
        <begin position="93"/>
        <end position="105"/>
    </location>
</feature>
<keyword evidence="4" id="KW-1185">Reference proteome</keyword>
<dbReference type="PANTHER" id="PTHR28244">
    <property type="entry name" value="RNA POLYMERASE I-SPECIFIC TRANSCRIPTION INITIATION FACTOR RRN11"/>
    <property type="match status" value="1"/>
</dbReference>
<feature type="compositionally biased region" description="Basic residues" evidence="1">
    <location>
        <begin position="390"/>
        <end position="400"/>
    </location>
</feature>
<reference evidence="3 4" key="1">
    <citation type="submission" date="2024-01" db="EMBL/GenBank/DDBJ databases">
        <authorList>
            <person name="Allen C."/>
            <person name="Tagirdzhanova G."/>
        </authorList>
    </citation>
    <scope>NUCLEOTIDE SEQUENCE [LARGE SCALE GENOMIC DNA]</scope>
    <source>
        <strain evidence="3 4">CBS 119000</strain>
    </source>
</reference>
<evidence type="ECO:0000259" key="2">
    <source>
        <dbReference type="Pfam" id="PF15463"/>
    </source>
</evidence>
<dbReference type="EMBL" id="CAWUON010000053">
    <property type="protein sequence ID" value="CAK7269949.1"/>
    <property type="molecule type" value="Genomic_DNA"/>
</dbReference>